<gene>
    <name evidence="2" type="ORF">BC777_3365</name>
</gene>
<evidence type="ECO:0000313" key="3">
    <source>
        <dbReference type="Proteomes" id="UP000228531"/>
    </source>
</evidence>
<reference evidence="2 3" key="1">
    <citation type="submission" date="2017-11" db="EMBL/GenBank/DDBJ databases">
        <title>Genomic Encyclopedia of Archaeal and Bacterial Type Strains, Phase II (KMG-II): From Individual Species to Whole Genera.</title>
        <authorList>
            <person name="Goeker M."/>
        </authorList>
    </citation>
    <scope>NUCLEOTIDE SEQUENCE [LARGE SCALE GENOMIC DNA]</scope>
    <source>
        <strain evidence="2 3">DSM 29128</strain>
    </source>
</reference>
<evidence type="ECO:0000313" key="2">
    <source>
        <dbReference type="EMBL" id="PJI85363.1"/>
    </source>
</evidence>
<proteinExistence type="predicted"/>
<sequence>MRTLEKMSGHTRLYRRGAVYYHRAVVPQDIVATYGKREETFSLRTRDHAEALRRVRIEAVRVDRKFDEHRLRLTPAQIATIKATYLHQDANTIRTCPTGSHRVLAAPPNQIKPRKEYCRYTYN</sequence>
<evidence type="ECO:0000259" key="1">
    <source>
        <dbReference type="Pfam" id="PF20172"/>
    </source>
</evidence>
<dbReference type="Proteomes" id="UP000228531">
    <property type="component" value="Unassembled WGS sequence"/>
</dbReference>
<dbReference type="InterPro" id="IPR046668">
    <property type="entry name" value="DUF6538"/>
</dbReference>
<protein>
    <recommendedName>
        <fullName evidence="1">DUF6538 domain-containing protein</fullName>
    </recommendedName>
</protein>
<feature type="domain" description="DUF6538" evidence="1">
    <location>
        <begin position="13"/>
        <end position="70"/>
    </location>
</feature>
<accession>A0A2M8W362</accession>
<dbReference type="EMBL" id="PGTY01000003">
    <property type="protein sequence ID" value="PJI85363.1"/>
    <property type="molecule type" value="Genomic_DNA"/>
</dbReference>
<keyword evidence="3" id="KW-1185">Reference proteome</keyword>
<comment type="caution">
    <text evidence="2">The sequence shown here is derived from an EMBL/GenBank/DDBJ whole genome shotgun (WGS) entry which is preliminary data.</text>
</comment>
<dbReference type="AlphaFoldDB" id="A0A2M8W362"/>
<dbReference type="Pfam" id="PF20172">
    <property type="entry name" value="DUF6538"/>
    <property type="match status" value="1"/>
</dbReference>
<organism evidence="2 3">
    <name type="scientific">Yoonia maricola</name>
    <dbReference type="NCBI Taxonomy" id="420999"/>
    <lineage>
        <taxon>Bacteria</taxon>
        <taxon>Pseudomonadati</taxon>
        <taxon>Pseudomonadota</taxon>
        <taxon>Alphaproteobacteria</taxon>
        <taxon>Rhodobacterales</taxon>
        <taxon>Paracoccaceae</taxon>
        <taxon>Yoonia</taxon>
    </lineage>
</organism>
<name>A0A2M8W362_9RHOB</name>